<name>A0AAV5TCM5_9BILA</name>
<dbReference type="PANTHER" id="PTHR22941">
    <property type="entry name" value="SERPENTINE RECEPTOR"/>
    <property type="match status" value="1"/>
</dbReference>
<evidence type="ECO:0000313" key="2">
    <source>
        <dbReference type="EMBL" id="GMS93316.1"/>
    </source>
</evidence>
<keyword evidence="1" id="KW-1133">Transmembrane helix</keyword>
<protein>
    <recommendedName>
        <fullName evidence="4">G protein-coupled receptor</fullName>
    </recommendedName>
</protein>
<feature type="non-terminal residue" evidence="2">
    <location>
        <position position="1"/>
    </location>
</feature>
<feature type="non-terminal residue" evidence="2">
    <location>
        <position position="195"/>
    </location>
</feature>
<accession>A0AAV5TCM5</accession>
<evidence type="ECO:0008006" key="4">
    <source>
        <dbReference type="Google" id="ProtNLM"/>
    </source>
</evidence>
<keyword evidence="1" id="KW-0812">Transmembrane</keyword>
<keyword evidence="1" id="KW-0472">Membrane</keyword>
<sequence length="195" mass="22419">RNFFIIRLGLFVFHSIPPIWFILSPSPDTNHLLDSYVPDISWIRERGSYYFVELTSEVTSAIYGMMLVRLFQIRTVCSLFGHMFYTLYMESRKHSTVNIAVIRKSLIILLAQLIVPLAMIVAPSIVALVGILLPDNFSFEFVFLTKVIIELHPIAHNMLLLSLTAAYREFIISIACCRRTSGLLDILRVCSFHKY</sequence>
<dbReference type="InterPro" id="IPR053220">
    <property type="entry name" value="Nematode_rcpt-like_serp_H"/>
</dbReference>
<reference evidence="2" key="1">
    <citation type="submission" date="2023-10" db="EMBL/GenBank/DDBJ databases">
        <title>Genome assembly of Pristionchus species.</title>
        <authorList>
            <person name="Yoshida K."/>
            <person name="Sommer R.J."/>
        </authorList>
    </citation>
    <scope>NUCLEOTIDE SEQUENCE</scope>
    <source>
        <strain evidence="2">RS0144</strain>
    </source>
</reference>
<comment type="caution">
    <text evidence="2">The sequence shown here is derived from an EMBL/GenBank/DDBJ whole genome shotgun (WGS) entry which is preliminary data.</text>
</comment>
<dbReference type="PANTHER" id="PTHR22941:SF26">
    <property type="entry name" value="SERPENTINE RECEPTOR, CLASS H"/>
    <property type="match status" value="1"/>
</dbReference>
<gene>
    <name evidence="2" type="ORF">PENTCL1PPCAC_15491</name>
</gene>
<feature type="transmembrane region" description="Helical" evidence="1">
    <location>
        <begin position="61"/>
        <end position="85"/>
    </location>
</feature>
<dbReference type="Pfam" id="PF10318">
    <property type="entry name" value="7TM_GPCR_Srh"/>
    <property type="match status" value="1"/>
</dbReference>
<feature type="transmembrane region" description="Helical" evidence="1">
    <location>
        <begin position="106"/>
        <end position="134"/>
    </location>
</feature>
<dbReference type="Proteomes" id="UP001432027">
    <property type="component" value="Unassembled WGS sequence"/>
</dbReference>
<keyword evidence="3" id="KW-1185">Reference proteome</keyword>
<proteinExistence type="predicted"/>
<dbReference type="InterPro" id="IPR019422">
    <property type="entry name" value="7TM_GPCR_serpentine_rcpt_Srh"/>
</dbReference>
<evidence type="ECO:0000256" key="1">
    <source>
        <dbReference type="SAM" id="Phobius"/>
    </source>
</evidence>
<feature type="transmembrane region" description="Helical" evidence="1">
    <location>
        <begin position="5"/>
        <end position="23"/>
    </location>
</feature>
<dbReference type="EMBL" id="BTSX01000004">
    <property type="protein sequence ID" value="GMS93316.1"/>
    <property type="molecule type" value="Genomic_DNA"/>
</dbReference>
<organism evidence="2 3">
    <name type="scientific">Pristionchus entomophagus</name>
    <dbReference type="NCBI Taxonomy" id="358040"/>
    <lineage>
        <taxon>Eukaryota</taxon>
        <taxon>Metazoa</taxon>
        <taxon>Ecdysozoa</taxon>
        <taxon>Nematoda</taxon>
        <taxon>Chromadorea</taxon>
        <taxon>Rhabditida</taxon>
        <taxon>Rhabditina</taxon>
        <taxon>Diplogasteromorpha</taxon>
        <taxon>Diplogasteroidea</taxon>
        <taxon>Neodiplogasteridae</taxon>
        <taxon>Pristionchus</taxon>
    </lineage>
</organism>
<evidence type="ECO:0000313" key="3">
    <source>
        <dbReference type="Proteomes" id="UP001432027"/>
    </source>
</evidence>
<dbReference type="AlphaFoldDB" id="A0AAV5TCM5"/>